<reference evidence="1 2" key="1">
    <citation type="submission" date="2013-01" db="EMBL/GenBank/DDBJ databases">
        <authorList>
            <person name="Harkins D.M."/>
            <person name="Durkin A.S."/>
            <person name="Brinkac L.M."/>
            <person name="Haft D.H."/>
            <person name="Selengut J.D."/>
            <person name="Sanka R."/>
            <person name="DePew J."/>
            <person name="Purushe J."/>
            <person name="Whelen A.C."/>
            <person name="Vinetz J.M."/>
            <person name="Sutton G.G."/>
            <person name="Nierman W.C."/>
            <person name="Fouts D.E."/>
        </authorList>
    </citation>
    <scope>NUCLEOTIDE SEQUENCE [LARGE SCALE GENOMIC DNA]</scope>
    <source>
        <strain evidence="1 2">2007001578</strain>
    </source>
</reference>
<name>A0ABN0J6Y9_9LEPT</name>
<sequence length="47" mass="5419">MMATKQWFYAKIGLDDDSFCSSSHNFQSLTADPGFVRVPTFIFLRKN</sequence>
<proteinExistence type="predicted"/>
<keyword evidence="2" id="KW-1185">Reference proteome</keyword>
<evidence type="ECO:0000313" key="2">
    <source>
        <dbReference type="Proteomes" id="UP000012099"/>
    </source>
</evidence>
<protein>
    <submittedName>
        <fullName evidence="1">Uncharacterized protein</fullName>
    </submittedName>
</protein>
<evidence type="ECO:0000313" key="1">
    <source>
        <dbReference type="EMBL" id="EMN02772.1"/>
    </source>
</evidence>
<comment type="caution">
    <text evidence="1">The sequence shown here is derived from an EMBL/GenBank/DDBJ whole genome shotgun (WGS) entry which is preliminary data.</text>
</comment>
<dbReference type="EMBL" id="AHMH02000005">
    <property type="protein sequence ID" value="EMN02772.1"/>
    <property type="molecule type" value="Genomic_DNA"/>
</dbReference>
<accession>A0ABN0J6Y9</accession>
<dbReference type="Proteomes" id="UP000012099">
    <property type="component" value="Unassembled WGS sequence"/>
</dbReference>
<organism evidence="1 2">
    <name type="scientific">Leptospira noguchii str. 2007001578</name>
    <dbReference type="NCBI Taxonomy" id="1049974"/>
    <lineage>
        <taxon>Bacteria</taxon>
        <taxon>Pseudomonadati</taxon>
        <taxon>Spirochaetota</taxon>
        <taxon>Spirochaetia</taxon>
        <taxon>Leptospirales</taxon>
        <taxon>Leptospiraceae</taxon>
        <taxon>Leptospira</taxon>
    </lineage>
</organism>
<gene>
    <name evidence="1" type="ORF">LEP1GSC035_2073</name>
</gene>